<dbReference type="InterPro" id="IPR031825">
    <property type="entry name" value="RXLR"/>
</dbReference>
<gene>
    <name evidence="6" type="ORF">PHMEG_0009095</name>
</gene>
<keyword evidence="4 5" id="KW-0732">Signal</keyword>
<comment type="similarity">
    <text evidence="2 5">Belongs to the RxLR effector family.</text>
</comment>
<protein>
    <recommendedName>
        <fullName evidence="5">RxLR effector protein</fullName>
    </recommendedName>
</protein>
<comment type="subcellular location">
    <subcellularLocation>
        <location evidence="1 5">Secreted</location>
    </subcellularLocation>
</comment>
<name>A0A225WJ37_9STRA</name>
<evidence type="ECO:0000256" key="4">
    <source>
        <dbReference type="ARBA" id="ARBA00022729"/>
    </source>
</evidence>
<reference evidence="7" key="1">
    <citation type="submission" date="2017-03" db="EMBL/GenBank/DDBJ databases">
        <title>Phytopthora megakarya and P. palmivora, two closely related causual agents of cacao black pod achieved similar genome size and gene model numbers by different mechanisms.</title>
        <authorList>
            <person name="Ali S."/>
            <person name="Shao J."/>
            <person name="Larry D.J."/>
            <person name="Kronmiller B."/>
            <person name="Shen D."/>
            <person name="Strem M.D."/>
            <person name="Melnick R.L."/>
            <person name="Guiltinan M.J."/>
            <person name="Tyler B.M."/>
            <person name="Meinhardt L.W."/>
            <person name="Bailey B.A."/>
        </authorList>
    </citation>
    <scope>NUCLEOTIDE SEQUENCE [LARGE SCALE GENOMIC DNA]</scope>
    <source>
        <strain evidence="7">zdho120</strain>
    </source>
</reference>
<evidence type="ECO:0000313" key="6">
    <source>
        <dbReference type="EMBL" id="OWZ17027.1"/>
    </source>
</evidence>
<sequence length="143" mass="16145">MRSFSLIFAAVAVAVLATCTANADSDQSKILTIKSSDFTHQLDIGHKNEDTTRLLRVYQPNEELDKEERMLDGRSVRNAAKSILNINDLSAKNEKALAVYKAWASKFKYKHTVSDHLKIGEKEKYTPIWNGYVAYLSNTFTSL</sequence>
<dbReference type="AlphaFoldDB" id="A0A225WJ37"/>
<dbReference type="OrthoDB" id="114087at2759"/>
<dbReference type="EMBL" id="NBNE01000826">
    <property type="protein sequence ID" value="OWZ17027.1"/>
    <property type="molecule type" value="Genomic_DNA"/>
</dbReference>
<keyword evidence="3 5" id="KW-0964">Secreted</keyword>
<organism evidence="6 7">
    <name type="scientific">Phytophthora megakarya</name>
    <dbReference type="NCBI Taxonomy" id="4795"/>
    <lineage>
        <taxon>Eukaryota</taxon>
        <taxon>Sar</taxon>
        <taxon>Stramenopiles</taxon>
        <taxon>Oomycota</taxon>
        <taxon>Peronosporomycetes</taxon>
        <taxon>Peronosporales</taxon>
        <taxon>Peronosporaceae</taxon>
        <taxon>Phytophthora</taxon>
    </lineage>
</organism>
<feature type="chain" id="PRO_5028515880" description="RxLR effector protein" evidence="5">
    <location>
        <begin position="24"/>
        <end position="143"/>
    </location>
</feature>
<dbReference type="Proteomes" id="UP000198211">
    <property type="component" value="Unassembled WGS sequence"/>
</dbReference>
<evidence type="ECO:0000256" key="3">
    <source>
        <dbReference type="ARBA" id="ARBA00022525"/>
    </source>
</evidence>
<evidence type="ECO:0000256" key="5">
    <source>
        <dbReference type="RuleBase" id="RU367124"/>
    </source>
</evidence>
<dbReference type="GO" id="GO:0005576">
    <property type="term" value="C:extracellular region"/>
    <property type="evidence" value="ECO:0007669"/>
    <property type="project" value="UniProtKB-SubCell"/>
</dbReference>
<keyword evidence="7" id="KW-1185">Reference proteome</keyword>
<evidence type="ECO:0000256" key="2">
    <source>
        <dbReference type="ARBA" id="ARBA00010400"/>
    </source>
</evidence>
<proteinExistence type="inferred from homology"/>
<feature type="signal peptide" evidence="5">
    <location>
        <begin position="1"/>
        <end position="23"/>
    </location>
</feature>
<evidence type="ECO:0000256" key="1">
    <source>
        <dbReference type="ARBA" id="ARBA00004613"/>
    </source>
</evidence>
<accession>A0A225WJ37</accession>
<dbReference type="Gene3D" id="1.10.10.2460">
    <property type="match status" value="1"/>
</dbReference>
<evidence type="ECO:0000313" key="7">
    <source>
        <dbReference type="Proteomes" id="UP000198211"/>
    </source>
</evidence>
<comment type="function">
    <text evidence="5">Effector that suppresses plant defense responses during pathogen infection.</text>
</comment>
<dbReference type="Pfam" id="PF16810">
    <property type="entry name" value="RXLR"/>
    <property type="match status" value="1"/>
</dbReference>
<comment type="caution">
    <text evidence="6">The sequence shown here is derived from an EMBL/GenBank/DDBJ whole genome shotgun (WGS) entry which is preliminary data.</text>
</comment>